<organism evidence="1 2">
    <name type="scientific">Cichorium intybus</name>
    <name type="common">Chicory</name>
    <dbReference type="NCBI Taxonomy" id="13427"/>
    <lineage>
        <taxon>Eukaryota</taxon>
        <taxon>Viridiplantae</taxon>
        <taxon>Streptophyta</taxon>
        <taxon>Embryophyta</taxon>
        <taxon>Tracheophyta</taxon>
        <taxon>Spermatophyta</taxon>
        <taxon>Magnoliopsida</taxon>
        <taxon>eudicotyledons</taxon>
        <taxon>Gunneridae</taxon>
        <taxon>Pentapetalae</taxon>
        <taxon>asterids</taxon>
        <taxon>campanulids</taxon>
        <taxon>Asterales</taxon>
        <taxon>Asteraceae</taxon>
        <taxon>Cichorioideae</taxon>
        <taxon>Cichorieae</taxon>
        <taxon>Cichoriinae</taxon>
        <taxon>Cichorium</taxon>
    </lineage>
</organism>
<gene>
    <name evidence="1" type="ORF">L2E82_10224</name>
</gene>
<sequence length="331" mass="38693">MDSKFSDDMKMEILSRTSLKALDTMRCTSQEFQYLTYESYFLNLYKQRNDIVSGFLLVNLRSGCEYINEFAPSTNSHSLDLGFLPPNARILASSEQGFMVFESPHRRYYKLISYHVCKPATKQVVTLPNPKTKYLTNNVAMVVMGSKALHYKIIRLSEPKREKLDKPFTKYRYEIFDSRAWAWRLLDPVILPSFVFLSNQQPIITRGSIYMLLSNNEVLKFDAYSEKWTTISSPIQILDCPFGTIRKLVKYKGKLSFTCETQSRLSWEIWVLTSDESWEKLHVFDTREDVGRSSLEAIYDSDTRVMNDYSTLHSYRILTFRSDFEPAHFEG</sequence>
<reference evidence="2" key="1">
    <citation type="journal article" date="2022" name="Mol. Ecol. Resour.">
        <title>The genomes of chicory, endive, great burdock and yacon provide insights into Asteraceae palaeo-polyploidization history and plant inulin production.</title>
        <authorList>
            <person name="Fan W."/>
            <person name="Wang S."/>
            <person name="Wang H."/>
            <person name="Wang A."/>
            <person name="Jiang F."/>
            <person name="Liu H."/>
            <person name="Zhao H."/>
            <person name="Xu D."/>
            <person name="Zhang Y."/>
        </authorList>
    </citation>
    <scope>NUCLEOTIDE SEQUENCE [LARGE SCALE GENOMIC DNA]</scope>
    <source>
        <strain evidence="2">cv. Punajuju</strain>
    </source>
</reference>
<keyword evidence="2" id="KW-1185">Reference proteome</keyword>
<evidence type="ECO:0000313" key="2">
    <source>
        <dbReference type="Proteomes" id="UP001055811"/>
    </source>
</evidence>
<dbReference type="EMBL" id="CM042010">
    <property type="protein sequence ID" value="KAI3780252.1"/>
    <property type="molecule type" value="Genomic_DNA"/>
</dbReference>
<evidence type="ECO:0000313" key="1">
    <source>
        <dbReference type="EMBL" id="KAI3780252.1"/>
    </source>
</evidence>
<proteinExistence type="predicted"/>
<accession>A0ACB9GC02</accession>
<name>A0ACB9GC02_CICIN</name>
<reference evidence="1 2" key="2">
    <citation type="journal article" date="2022" name="Mol. Ecol. Resour.">
        <title>The genomes of chicory, endive, great burdock and yacon provide insights into Asteraceae paleo-polyploidization history and plant inulin production.</title>
        <authorList>
            <person name="Fan W."/>
            <person name="Wang S."/>
            <person name="Wang H."/>
            <person name="Wang A."/>
            <person name="Jiang F."/>
            <person name="Liu H."/>
            <person name="Zhao H."/>
            <person name="Xu D."/>
            <person name="Zhang Y."/>
        </authorList>
    </citation>
    <scope>NUCLEOTIDE SEQUENCE [LARGE SCALE GENOMIC DNA]</scope>
    <source>
        <strain evidence="2">cv. Punajuju</strain>
        <tissue evidence="1">Leaves</tissue>
    </source>
</reference>
<dbReference type="Proteomes" id="UP001055811">
    <property type="component" value="Linkage Group LG02"/>
</dbReference>
<comment type="caution">
    <text evidence="1">The sequence shown here is derived from an EMBL/GenBank/DDBJ whole genome shotgun (WGS) entry which is preliminary data.</text>
</comment>
<protein>
    <submittedName>
        <fullName evidence="1">Uncharacterized protein</fullName>
    </submittedName>
</protein>